<dbReference type="AlphaFoldDB" id="K0X2C8"/>
<organism evidence="1 2">
    <name type="scientific">Barnesiella intestinihominis YIT 11860</name>
    <dbReference type="NCBI Taxonomy" id="742726"/>
    <lineage>
        <taxon>Bacteria</taxon>
        <taxon>Pseudomonadati</taxon>
        <taxon>Bacteroidota</taxon>
        <taxon>Bacteroidia</taxon>
        <taxon>Bacteroidales</taxon>
        <taxon>Barnesiellaceae</taxon>
        <taxon>Barnesiella</taxon>
    </lineage>
</organism>
<sequence>MNIRVLLCTAGIAAVQVLSAIELTADSNRLEAGEAFVKMLVEYQEPGRAGTKCRWDFRGMQILSEQLPVEYFIPDSSHMDILCGREGRNRYYYRQGSDSLWCVGHENATFYIDYARPELLLRYPFAYGDSLTSRFEGAGRYGQRIPLFVGGTTTVIADAEGELRLPGETFGNALRVHTARRYVRICEDSLSVSVDTYAWYVPQNRYPVFESETSTLHGTQADTILSAVSFYYPPDYLSGESDRSVDDESIEEEILPIESVFTEAEYLPNPVESDLTIKYKLTRSASVWFTLHSSAGICLRRTPSREEDEGEYSVLVPMSGLMPGVYTLYVHVDDKVLSVNIIKG</sequence>
<proteinExistence type="predicted"/>
<gene>
    <name evidence="1" type="ORF">HMPREF9448_00745</name>
</gene>
<keyword evidence="2" id="KW-1185">Reference proteome</keyword>
<name>K0X2C8_9BACT</name>
<dbReference type="HOGENOM" id="CLU_061735_0_0_10"/>
<evidence type="ECO:0008006" key="3">
    <source>
        <dbReference type="Google" id="ProtNLM"/>
    </source>
</evidence>
<evidence type="ECO:0000313" key="2">
    <source>
        <dbReference type="Proteomes" id="UP000006044"/>
    </source>
</evidence>
<dbReference type="EMBL" id="ADLE01000002">
    <property type="protein sequence ID" value="EJZ65657.1"/>
    <property type="molecule type" value="Genomic_DNA"/>
</dbReference>
<protein>
    <recommendedName>
        <fullName evidence="3">Por secretion system C-terminal sorting domain-containing protein</fullName>
    </recommendedName>
</protein>
<accession>K0X2C8</accession>
<dbReference type="Proteomes" id="UP000006044">
    <property type="component" value="Unassembled WGS sequence"/>
</dbReference>
<reference evidence="1 2" key="1">
    <citation type="submission" date="2012-08" db="EMBL/GenBank/DDBJ databases">
        <title>The Genome Sequence of Barnesiella intestinihominis YIT 11860.</title>
        <authorList>
            <consortium name="The Broad Institute Genome Sequencing Platform"/>
            <person name="Earl A."/>
            <person name="Ward D."/>
            <person name="Feldgarden M."/>
            <person name="Gevers D."/>
            <person name="Morotomi M."/>
            <person name="Walker B."/>
            <person name="Young S.K."/>
            <person name="Zeng Q."/>
            <person name="Gargeya S."/>
            <person name="Fitzgerald M."/>
            <person name="Haas B."/>
            <person name="Abouelleil A."/>
            <person name="Alvarado L."/>
            <person name="Arachchi H.M."/>
            <person name="Berlin A.M."/>
            <person name="Chapman S.B."/>
            <person name="Goldberg J."/>
            <person name="Griggs A."/>
            <person name="Gujja S."/>
            <person name="Hansen M."/>
            <person name="Howarth C."/>
            <person name="Imamovic A."/>
            <person name="Larimer J."/>
            <person name="McCowen C."/>
            <person name="Montmayeur A."/>
            <person name="Murphy C."/>
            <person name="Neiman D."/>
            <person name="Pearson M."/>
            <person name="Priest M."/>
            <person name="Roberts A."/>
            <person name="Saif S."/>
            <person name="Shea T."/>
            <person name="Sisk P."/>
            <person name="Sykes S."/>
            <person name="Wortman J."/>
            <person name="Nusbaum C."/>
            <person name="Birren B."/>
        </authorList>
    </citation>
    <scope>NUCLEOTIDE SEQUENCE [LARGE SCALE GENOMIC DNA]</scope>
    <source>
        <strain evidence="1 2">YIT 11860</strain>
    </source>
</reference>
<dbReference type="GeneID" id="77848071"/>
<dbReference type="OrthoDB" id="1164513at2"/>
<evidence type="ECO:0000313" key="1">
    <source>
        <dbReference type="EMBL" id="EJZ65657.1"/>
    </source>
</evidence>
<comment type="caution">
    <text evidence="1">The sequence shown here is derived from an EMBL/GenBank/DDBJ whole genome shotgun (WGS) entry which is preliminary data.</text>
</comment>
<dbReference type="RefSeq" id="WP_008861239.1">
    <property type="nucleotide sequence ID" value="NZ_CAXSYG010000004.1"/>
</dbReference>
<dbReference type="eggNOG" id="ENOG502ZE06">
    <property type="taxonomic scope" value="Bacteria"/>
</dbReference>